<dbReference type="GO" id="GO:0004672">
    <property type="term" value="F:protein kinase activity"/>
    <property type="evidence" value="ECO:0007669"/>
    <property type="project" value="InterPro"/>
</dbReference>
<dbReference type="SUPFAM" id="SSF56112">
    <property type="entry name" value="Protein kinase-like (PK-like)"/>
    <property type="match status" value="1"/>
</dbReference>
<evidence type="ECO:0000256" key="1">
    <source>
        <dbReference type="SAM" id="MobiDB-lite"/>
    </source>
</evidence>
<organism evidence="3">
    <name type="scientific">Chromera velia CCMP2878</name>
    <dbReference type="NCBI Taxonomy" id="1169474"/>
    <lineage>
        <taxon>Eukaryota</taxon>
        <taxon>Sar</taxon>
        <taxon>Alveolata</taxon>
        <taxon>Colpodellida</taxon>
        <taxon>Chromeraceae</taxon>
        <taxon>Chromera</taxon>
    </lineage>
</organism>
<evidence type="ECO:0000313" key="3">
    <source>
        <dbReference type="EMBL" id="CEM23187.1"/>
    </source>
</evidence>
<protein>
    <recommendedName>
        <fullName evidence="2">Protein kinase domain-containing protein</fullName>
    </recommendedName>
</protein>
<dbReference type="Pfam" id="PF07714">
    <property type="entry name" value="PK_Tyr_Ser-Thr"/>
    <property type="match status" value="1"/>
</dbReference>
<feature type="region of interest" description="Disordered" evidence="1">
    <location>
        <begin position="557"/>
        <end position="590"/>
    </location>
</feature>
<dbReference type="InterPro" id="IPR011009">
    <property type="entry name" value="Kinase-like_dom_sf"/>
</dbReference>
<feature type="compositionally biased region" description="Basic and acidic residues" evidence="1">
    <location>
        <begin position="370"/>
        <end position="379"/>
    </location>
</feature>
<sequence>MKGPASKRHTRGTTGQACPSPIDLSVLPEDTLLRIPLGIAFPRSYLAFRINQFEVKIGESAFDKLYSKVAQLCHVEPSTVSEIRVKSKHVDQLGLLILNDEDVLSLEVMDVLYVKLDDDRLDLQYLIRHTQPPMVELHKAPCIDFRDIALVPSCLGRCHAFQTLRGILGKTNTGTPVDVAVRLSPDAVIRLAGGLDIQIEIQPALREMQHRSLVILTRANHPNIVSLVGVCKGKKRKTEGGGKQGAIADGQGQTEKEQQNGEEAMSDEDEEEPIEAVVTEFMPGGDLRKWIYNPSRGCGRGMGLGAGPRYCIPFFDLESSSGSASTCIPSGGGGTGLSVPNGNGNVKANDSNSSLMAAASETTITGGGEESVKSRDGDCSRATSTESIVLNSLRLVYSVEEMRQMMRIARDIAEGMRYLHDELKAVHANLKPSSVLLDGNGRAVLADFTSSRIYQSDALPREKASLGSEWRTKEREALQAVIVSDCRYAAPEVLSGWSFSFENGRQADVYSFGVLLWEMLLKETPWEGMSEEDVVHFVGYRGERLQMKDLDAAFFSTGPVSSSPKPKKRESAAEGPQGGQSTSSSPLTTSRGFRMAFMGSLLRDCMAHPADRPSFSEIVQAFDSVL</sequence>
<dbReference type="Gene3D" id="1.10.510.10">
    <property type="entry name" value="Transferase(Phosphotransferase) domain 1"/>
    <property type="match status" value="1"/>
</dbReference>
<reference evidence="3" key="1">
    <citation type="submission" date="2014-11" db="EMBL/GenBank/DDBJ databases">
        <authorList>
            <person name="Otto D Thomas"/>
            <person name="Naeem Raeece"/>
        </authorList>
    </citation>
    <scope>NUCLEOTIDE SEQUENCE</scope>
</reference>
<dbReference type="InterPro" id="IPR001245">
    <property type="entry name" value="Ser-Thr/Tyr_kinase_cat_dom"/>
</dbReference>
<dbReference type="PANTHER" id="PTHR23257">
    <property type="entry name" value="SERINE-THREONINE PROTEIN KINASE"/>
    <property type="match status" value="1"/>
</dbReference>
<feature type="region of interest" description="Disordered" evidence="1">
    <location>
        <begin position="235"/>
        <end position="273"/>
    </location>
</feature>
<dbReference type="AlphaFoldDB" id="A0A0G4G4C4"/>
<feature type="compositionally biased region" description="Acidic residues" evidence="1">
    <location>
        <begin position="264"/>
        <end position="273"/>
    </location>
</feature>
<dbReference type="PANTHER" id="PTHR23257:SF963">
    <property type="entry name" value="AT08303P"/>
    <property type="match status" value="1"/>
</dbReference>
<dbReference type="VEuPathDB" id="CryptoDB:Cvel_20196"/>
<proteinExistence type="predicted"/>
<accession>A0A0G4G4C4</accession>
<feature type="compositionally biased region" description="Low complexity" evidence="1">
    <location>
        <begin position="579"/>
        <end position="590"/>
    </location>
</feature>
<evidence type="ECO:0000259" key="2">
    <source>
        <dbReference type="PROSITE" id="PS50011"/>
    </source>
</evidence>
<feature type="region of interest" description="Disordered" evidence="1">
    <location>
        <begin position="359"/>
        <end position="379"/>
    </location>
</feature>
<dbReference type="EMBL" id="CDMZ01000878">
    <property type="protein sequence ID" value="CEM23187.1"/>
    <property type="molecule type" value="Genomic_DNA"/>
</dbReference>
<dbReference type="InterPro" id="IPR000719">
    <property type="entry name" value="Prot_kinase_dom"/>
</dbReference>
<gene>
    <name evidence="3" type="ORF">Cvel_20196</name>
</gene>
<name>A0A0G4G4C4_9ALVE</name>
<feature type="domain" description="Protein kinase" evidence="2">
    <location>
        <begin position="162"/>
        <end position="626"/>
    </location>
</feature>
<dbReference type="PROSITE" id="PS50011">
    <property type="entry name" value="PROTEIN_KINASE_DOM"/>
    <property type="match status" value="1"/>
</dbReference>
<dbReference type="InterPro" id="IPR050167">
    <property type="entry name" value="Ser_Thr_protein_kinase"/>
</dbReference>
<dbReference type="GO" id="GO:0005524">
    <property type="term" value="F:ATP binding"/>
    <property type="evidence" value="ECO:0007669"/>
    <property type="project" value="InterPro"/>
</dbReference>
<dbReference type="GO" id="GO:0007165">
    <property type="term" value="P:signal transduction"/>
    <property type="evidence" value="ECO:0007669"/>
    <property type="project" value="TreeGrafter"/>
</dbReference>
<dbReference type="GO" id="GO:0005737">
    <property type="term" value="C:cytoplasm"/>
    <property type="evidence" value="ECO:0007669"/>
    <property type="project" value="TreeGrafter"/>
</dbReference>